<feature type="compositionally biased region" description="Low complexity" evidence="6">
    <location>
        <begin position="252"/>
        <end position="284"/>
    </location>
</feature>
<feature type="compositionally biased region" description="Gly residues" evidence="6">
    <location>
        <begin position="456"/>
        <end position="465"/>
    </location>
</feature>
<feature type="compositionally biased region" description="Polar residues" evidence="6">
    <location>
        <begin position="299"/>
        <end position="315"/>
    </location>
</feature>
<feature type="compositionally biased region" description="Low complexity" evidence="6">
    <location>
        <begin position="13"/>
        <end position="28"/>
    </location>
</feature>
<feature type="compositionally biased region" description="Low complexity" evidence="6">
    <location>
        <begin position="362"/>
        <end position="381"/>
    </location>
</feature>
<protein>
    <recommendedName>
        <fullName evidence="3">RING-type E3 ubiquitin transferase</fullName>
        <ecNumber evidence="3">2.3.2.27</ecNumber>
    </recommendedName>
</protein>
<feature type="compositionally biased region" description="Basic and acidic residues" evidence="6">
    <location>
        <begin position="512"/>
        <end position="523"/>
    </location>
</feature>
<dbReference type="InterPro" id="IPR052297">
    <property type="entry name" value="RING-CH-type_E3_ubiq-ligase"/>
</dbReference>
<dbReference type="Proteomes" id="UP001476798">
    <property type="component" value="Unassembled WGS sequence"/>
</dbReference>
<sequence>MDSRSRRLPFCLSSSRPSYSSTPTMSTSLGSSRRYGREPALNNDRFPRASSPYKADADKQSSRFLSSSRDYSSSDTRSPTWKLPSLTSSGRSYERPWAESFLGSRSKPVLKLAFHLGSHSSMVSQIYLKISGRNLVEYFLYFQQVQVTRLIHHGVHIVYSPDHPLPLRSHFCPRESKRKRLSPTSQAWEKEELGLLDWFPHSVGTSCHINTSGRYTVSVDLLNFSSFFLFLISDQTDRVTSTYAQGARPKETTYSPSSFSSTSTARDSSLNRHASSSASQQTSSRLHDLGSRNAARFVNVSSSLRSTQEQARNPESSGVFSSYSSHSPRQSTSLRRPEPTVPRPSAEGGEPEGRSSTRRLLSRLFSRRSSQDSSSGSSSIRSLEDDSPSTSGESVDSDEGAGTSSVDPDIGGAGTTSDSLRNHRTDLSPIQENNTGHSGLARPRMALWREPSVSSSGGGGGGGGRSSSWLSSSFRGRCPPLLSRLRRYAREDGTHSASRAEESYSRPQHSLRRWDDLELKASQDDDEEEEDDDDDDDDDEEEEAGAFALDAFANSYVDRIEDETLPDLEDVFSPRRRLGVLENLSTSMGRVERQPEDQKEMTISSKDQEKLRRIKEK</sequence>
<feature type="compositionally biased region" description="Basic and acidic residues" evidence="6">
    <location>
        <begin position="488"/>
        <end position="504"/>
    </location>
</feature>
<evidence type="ECO:0000313" key="8">
    <source>
        <dbReference type="Proteomes" id="UP001476798"/>
    </source>
</evidence>
<feature type="compositionally biased region" description="Low complexity" evidence="6">
    <location>
        <begin position="466"/>
        <end position="477"/>
    </location>
</feature>
<feature type="compositionally biased region" description="Basic and acidic residues" evidence="6">
    <location>
        <begin position="590"/>
        <end position="617"/>
    </location>
</feature>
<proteinExistence type="predicted"/>
<dbReference type="PANTHER" id="PTHR14471">
    <property type="entry name" value="MARCH7/10 E3 UBIQUITIN PROTEIN LIGASE FAMILY MEMBER"/>
    <property type="match status" value="1"/>
</dbReference>
<feature type="region of interest" description="Disordered" evidence="6">
    <location>
        <begin position="244"/>
        <end position="548"/>
    </location>
</feature>
<keyword evidence="8" id="KW-1185">Reference proteome</keyword>
<feature type="region of interest" description="Disordered" evidence="6">
    <location>
        <begin position="1"/>
        <end position="91"/>
    </location>
</feature>
<evidence type="ECO:0000256" key="4">
    <source>
        <dbReference type="ARBA" id="ARBA00022679"/>
    </source>
</evidence>
<feature type="compositionally biased region" description="Low complexity" evidence="6">
    <location>
        <begin position="62"/>
        <end position="78"/>
    </location>
</feature>
<evidence type="ECO:0000256" key="5">
    <source>
        <dbReference type="ARBA" id="ARBA00022786"/>
    </source>
</evidence>
<organism evidence="7 8">
    <name type="scientific">Goodea atripinnis</name>
    <dbReference type="NCBI Taxonomy" id="208336"/>
    <lineage>
        <taxon>Eukaryota</taxon>
        <taxon>Metazoa</taxon>
        <taxon>Chordata</taxon>
        <taxon>Craniata</taxon>
        <taxon>Vertebrata</taxon>
        <taxon>Euteleostomi</taxon>
        <taxon>Actinopterygii</taxon>
        <taxon>Neopterygii</taxon>
        <taxon>Teleostei</taxon>
        <taxon>Neoteleostei</taxon>
        <taxon>Acanthomorphata</taxon>
        <taxon>Ovalentaria</taxon>
        <taxon>Atherinomorphae</taxon>
        <taxon>Cyprinodontiformes</taxon>
        <taxon>Goodeidae</taxon>
        <taxon>Goodea</taxon>
    </lineage>
</organism>
<dbReference type="EMBL" id="JAHRIO010000033">
    <property type="protein sequence ID" value="MEQ2157364.1"/>
    <property type="molecule type" value="Genomic_DNA"/>
</dbReference>
<evidence type="ECO:0000256" key="3">
    <source>
        <dbReference type="ARBA" id="ARBA00012483"/>
    </source>
</evidence>
<name>A0ABV0MF54_9TELE</name>
<feature type="region of interest" description="Disordered" evidence="6">
    <location>
        <begin position="585"/>
        <end position="617"/>
    </location>
</feature>
<feature type="compositionally biased region" description="Acidic residues" evidence="6">
    <location>
        <begin position="524"/>
        <end position="544"/>
    </location>
</feature>
<dbReference type="EC" id="2.3.2.27" evidence="3"/>
<keyword evidence="5" id="KW-0833">Ubl conjugation pathway</keyword>
<gene>
    <name evidence="7" type="ORF">GOODEAATRI_001119</name>
</gene>
<evidence type="ECO:0000256" key="2">
    <source>
        <dbReference type="ARBA" id="ARBA00004906"/>
    </source>
</evidence>
<feature type="compositionally biased region" description="Polar residues" evidence="6">
    <location>
        <begin position="428"/>
        <end position="437"/>
    </location>
</feature>
<reference evidence="7 8" key="1">
    <citation type="submission" date="2021-06" db="EMBL/GenBank/DDBJ databases">
        <authorList>
            <person name="Palmer J.M."/>
        </authorList>
    </citation>
    <scope>NUCLEOTIDE SEQUENCE [LARGE SCALE GENOMIC DNA]</scope>
    <source>
        <strain evidence="7 8">GA_2019</strain>
        <tissue evidence="7">Muscle</tissue>
    </source>
</reference>
<evidence type="ECO:0000256" key="6">
    <source>
        <dbReference type="SAM" id="MobiDB-lite"/>
    </source>
</evidence>
<comment type="caution">
    <text evidence="7">The sequence shown here is derived from an EMBL/GenBank/DDBJ whole genome shotgun (WGS) entry which is preliminary data.</text>
</comment>
<dbReference type="PANTHER" id="PTHR14471:SF1">
    <property type="entry name" value="E3 UBIQUITIN-PROTEIN LIGASE MARCHF7"/>
    <property type="match status" value="1"/>
</dbReference>
<feature type="compositionally biased region" description="Low complexity" evidence="6">
    <location>
        <begin position="316"/>
        <end position="327"/>
    </location>
</feature>
<comment type="pathway">
    <text evidence="2">Protein modification; protein ubiquitination.</text>
</comment>
<keyword evidence="4" id="KW-0808">Transferase</keyword>
<evidence type="ECO:0000313" key="7">
    <source>
        <dbReference type="EMBL" id="MEQ2157364.1"/>
    </source>
</evidence>
<comment type="catalytic activity">
    <reaction evidence="1">
        <text>S-ubiquitinyl-[E2 ubiquitin-conjugating enzyme]-L-cysteine + [acceptor protein]-L-lysine = [E2 ubiquitin-conjugating enzyme]-L-cysteine + N(6)-ubiquitinyl-[acceptor protein]-L-lysine.</text>
        <dbReference type="EC" id="2.3.2.27"/>
    </reaction>
</comment>
<evidence type="ECO:0000256" key="1">
    <source>
        <dbReference type="ARBA" id="ARBA00000900"/>
    </source>
</evidence>
<accession>A0ABV0MF54</accession>